<keyword evidence="2" id="KW-0614">Plasmid</keyword>
<dbReference type="Pfam" id="PF03466">
    <property type="entry name" value="LysR_substrate"/>
    <property type="match status" value="1"/>
</dbReference>
<dbReference type="InterPro" id="IPR050950">
    <property type="entry name" value="HTH-type_LysR_regulators"/>
</dbReference>
<dbReference type="InterPro" id="IPR005119">
    <property type="entry name" value="LysR_subst-bd"/>
</dbReference>
<dbReference type="SUPFAM" id="SSF53850">
    <property type="entry name" value="Periplasmic binding protein-like II"/>
    <property type="match status" value="1"/>
</dbReference>
<dbReference type="PANTHER" id="PTHR30419:SF2">
    <property type="entry name" value="LYSR FAMILY TRANSCRIPTIONAL REGULATOR"/>
    <property type="match status" value="1"/>
</dbReference>
<feature type="domain" description="LysR substrate-binding" evidence="1">
    <location>
        <begin position="20"/>
        <end position="221"/>
    </location>
</feature>
<dbReference type="Gene3D" id="3.40.190.290">
    <property type="match status" value="1"/>
</dbReference>
<evidence type="ECO:0000313" key="2">
    <source>
        <dbReference type="EMBL" id="AZC01480.1"/>
    </source>
</evidence>
<organism evidence="2 3">
    <name type="scientific">Acinetobacter pittii</name>
    <name type="common">Acinetobacter genomosp. 3</name>
    <dbReference type="NCBI Taxonomy" id="48296"/>
    <lineage>
        <taxon>Bacteria</taxon>
        <taxon>Pseudomonadati</taxon>
        <taxon>Pseudomonadota</taxon>
        <taxon>Gammaproteobacteria</taxon>
        <taxon>Moraxellales</taxon>
        <taxon>Moraxellaceae</taxon>
        <taxon>Acinetobacter</taxon>
        <taxon>Acinetobacter calcoaceticus/baumannii complex</taxon>
    </lineage>
</organism>
<dbReference type="Proteomes" id="UP000254410">
    <property type="component" value="Plasmid p2014S06-099-1"/>
</dbReference>
<geneLocation type="plasmid" evidence="3">
    <name>p2014s06-099-1</name>
</geneLocation>
<protein>
    <recommendedName>
        <fullName evidence="1">LysR substrate-binding domain-containing protein</fullName>
    </recommendedName>
</protein>
<dbReference type="EMBL" id="CP033541">
    <property type="protein sequence ID" value="AZC01480.1"/>
    <property type="molecule type" value="Genomic_DNA"/>
</dbReference>
<reference evidence="2 3" key="1">
    <citation type="submission" date="2018-11" db="EMBL/GenBank/DDBJ databases">
        <authorList>
            <person name="Kuo S.-C."/>
            <person name="Chen F.-J."/>
            <person name="Liao Y.-C."/>
        </authorList>
    </citation>
    <scope>NUCLEOTIDE SEQUENCE [LARGE SCALE GENOMIC DNA]</scope>
    <source>
        <strain evidence="2 3">2014S06-099</strain>
        <plasmid evidence="3">p2014s06-099-1</plasmid>
    </source>
</reference>
<sequence>MIFFEQVHLTEADVSDYLNGKKGSVSIIASTSAITYQLPKHLSQFGSIHPDIRVEIAEAFTREVIESIRSHKHELGIIIKTNYIDDLVTIPYYQDELVIVAPTSITFPSPKIKFEEITSHDFILMDGSTAISTLLSSSASKLGKIIRVRVQVNSFETVCRMVEAGFGIGIIPRKIAQQFTRSMDIHCYSIDENWSTREILICYSANRTLSIAAQKLVNYLENNVL</sequence>
<name>A0A3G6YMU6_ACIPI</name>
<reference evidence="2 3" key="2">
    <citation type="submission" date="2018-12" db="EMBL/GenBank/DDBJ databases">
        <title>Molecular Epidemiology of Emerging Carbapenem-Resistance in Acinetobacter nosocomialis and Acinetobacter pittii in Taiwan, 2010-2014.</title>
        <authorList>
            <person name="Huang W.-C."/>
            <person name="Wang H.-Y."/>
            <person name="Lai J.-F."/>
            <person name="Lauderdale T.-L."/>
            <person name="Sytwu H.-K."/>
        </authorList>
    </citation>
    <scope>NUCLEOTIDE SEQUENCE [LARGE SCALE GENOMIC DNA]</scope>
    <source>
        <strain evidence="2 3">2014S06-099</strain>
        <plasmid evidence="3">p2014s06-099-1</plasmid>
    </source>
</reference>
<dbReference type="GO" id="GO:0006355">
    <property type="term" value="P:regulation of DNA-templated transcription"/>
    <property type="evidence" value="ECO:0007669"/>
    <property type="project" value="TreeGrafter"/>
</dbReference>
<evidence type="ECO:0000313" key="3">
    <source>
        <dbReference type="Proteomes" id="UP000254410"/>
    </source>
</evidence>
<evidence type="ECO:0000259" key="1">
    <source>
        <dbReference type="Pfam" id="PF03466"/>
    </source>
</evidence>
<proteinExistence type="predicted"/>
<gene>
    <name evidence="2" type="ORF">DKE52_020705</name>
</gene>
<dbReference type="PANTHER" id="PTHR30419">
    <property type="entry name" value="HTH-TYPE TRANSCRIPTIONAL REGULATOR YBHD"/>
    <property type="match status" value="1"/>
</dbReference>
<dbReference type="GO" id="GO:0005829">
    <property type="term" value="C:cytosol"/>
    <property type="evidence" value="ECO:0007669"/>
    <property type="project" value="TreeGrafter"/>
</dbReference>
<dbReference type="AlphaFoldDB" id="A0A3G6YMU6"/>
<accession>A0A3G6YMU6</accession>